<keyword evidence="1" id="KW-0472">Membrane</keyword>
<dbReference type="AlphaFoldDB" id="A0A5C6VSL2"/>
<dbReference type="Proteomes" id="UP000321776">
    <property type="component" value="Unassembled WGS sequence"/>
</dbReference>
<accession>A0A5C6VSL2</accession>
<gene>
    <name evidence="2" type="ORF">FRZ40_03460</name>
</gene>
<evidence type="ECO:0000313" key="2">
    <source>
        <dbReference type="EMBL" id="TXC86715.1"/>
    </source>
</evidence>
<dbReference type="EMBL" id="VOQS01000001">
    <property type="protein sequence ID" value="TXC86715.1"/>
    <property type="molecule type" value="Genomic_DNA"/>
</dbReference>
<comment type="caution">
    <text evidence="2">The sequence shown here is derived from an EMBL/GenBank/DDBJ whole genome shotgun (WGS) entry which is preliminary data.</text>
</comment>
<feature type="transmembrane region" description="Helical" evidence="1">
    <location>
        <begin position="42"/>
        <end position="60"/>
    </location>
</feature>
<proteinExistence type="predicted"/>
<keyword evidence="1" id="KW-1133">Transmembrane helix</keyword>
<sequence>MAHSLEVLCWTRGRIWPTLAYFTVISASSLKLYKGSHASGPWIVALFLILVAVPVCRLLFRKKFIFSGQPKTIRCESRFAGIRLRSRGLDPTAFLWVRSRMGSFDPRDAIIEIGKEHSYDAVTVKIIKYAMTETPEVIKTRAEIAAILAIQDRGHEHLPPQREFSKDYSASDQQ</sequence>
<name>A0A5C6VSL2_9BURK</name>
<organism evidence="2 3">
    <name type="scientific">Paraburkholderia azotifigens</name>
    <dbReference type="NCBI Taxonomy" id="2057004"/>
    <lineage>
        <taxon>Bacteria</taxon>
        <taxon>Pseudomonadati</taxon>
        <taxon>Pseudomonadota</taxon>
        <taxon>Betaproteobacteria</taxon>
        <taxon>Burkholderiales</taxon>
        <taxon>Burkholderiaceae</taxon>
        <taxon>Paraburkholderia</taxon>
    </lineage>
</organism>
<evidence type="ECO:0000313" key="3">
    <source>
        <dbReference type="Proteomes" id="UP000321776"/>
    </source>
</evidence>
<evidence type="ECO:0000256" key="1">
    <source>
        <dbReference type="SAM" id="Phobius"/>
    </source>
</evidence>
<reference evidence="2 3" key="1">
    <citation type="journal article" date="2018" name="Int. J. Syst. Evol. Microbiol.">
        <title>Paraburkholderia azotifigens sp. nov., a nitrogen-fixing bacterium isolated from paddy soil.</title>
        <authorList>
            <person name="Choi G.M."/>
            <person name="Im W.T."/>
        </authorList>
    </citation>
    <scope>NUCLEOTIDE SEQUENCE [LARGE SCALE GENOMIC DNA]</scope>
    <source>
        <strain evidence="2 3">NF 2-5-3</strain>
    </source>
</reference>
<protein>
    <submittedName>
        <fullName evidence="2">Uncharacterized protein</fullName>
    </submittedName>
</protein>
<keyword evidence="1" id="KW-0812">Transmembrane</keyword>